<keyword evidence="2" id="KW-1133">Transmembrane helix</keyword>
<dbReference type="Gene3D" id="2.60.40.790">
    <property type="match status" value="1"/>
</dbReference>
<name>A0A1J4JFH0_9EUKA</name>
<dbReference type="AlphaFoldDB" id="A0A1J4JFH0"/>
<dbReference type="RefSeq" id="XP_068349342.1">
    <property type="nucleotide sequence ID" value="XM_068495265.1"/>
</dbReference>
<keyword evidence="4" id="KW-1185">Reference proteome</keyword>
<dbReference type="InterPro" id="IPR008978">
    <property type="entry name" value="HSP20-like_chaperone"/>
</dbReference>
<protein>
    <recommendedName>
        <fullName evidence="5">CS domain-containing protein</fullName>
    </recommendedName>
</protein>
<dbReference type="EMBL" id="MLAK01001193">
    <property type="protein sequence ID" value="OHS96205.1"/>
    <property type="molecule type" value="Genomic_DNA"/>
</dbReference>
<dbReference type="Proteomes" id="UP000179807">
    <property type="component" value="Unassembled WGS sequence"/>
</dbReference>
<accession>A0A1J4JFH0</accession>
<reference evidence="3" key="1">
    <citation type="submission" date="2016-10" db="EMBL/GenBank/DDBJ databases">
        <authorList>
            <person name="Benchimol M."/>
            <person name="Almeida L.G."/>
            <person name="Vasconcelos A.T."/>
            <person name="Perreira-Neves A."/>
            <person name="Rosa I.A."/>
            <person name="Tasca T."/>
            <person name="Bogo M.R."/>
            <person name="de Souza W."/>
        </authorList>
    </citation>
    <scope>NUCLEOTIDE SEQUENCE [LARGE SCALE GENOMIC DNA]</scope>
    <source>
        <strain evidence="3">K</strain>
    </source>
</reference>
<evidence type="ECO:0000256" key="1">
    <source>
        <dbReference type="SAM" id="Coils"/>
    </source>
</evidence>
<evidence type="ECO:0000313" key="4">
    <source>
        <dbReference type="Proteomes" id="UP000179807"/>
    </source>
</evidence>
<proteinExistence type="predicted"/>
<keyword evidence="1" id="KW-0175">Coiled coil</keyword>
<dbReference type="OrthoDB" id="10614501at2759"/>
<evidence type="ECO:0000256" key="2">
    <source>
        <dbReference type="SAM" id="Phobius"/>
    </source>
</evidence>
<dbReference type="SUPFAM" id="SSF81901">
    <property type="entry name" value="HCP-like"/>
    <property type="match status" value="1"/>
</dbReference>
<dbReference type="InterPro" id="IPR011990">
    <property type="entry name" value="TPR-like_helical_dom_sf"/>
</dbReference>
<keyword evidence="2" id="KW-0812">Transmembrane</keyword>
<organism evidence="3 4">
    <name type="scientific">Tritrichomonas foetus</name>
    <dbReference type="NCBI Taxonomy" id="1144522"/>
    <lineage>
        <taxon>Eukaryota</taxon>
        <taxon>Metamonada</taxon>
        <taxon>Parabasalia</taxon>
        <taxon>Tritrichomonadida</taxon>
        <taxon>Tritrichomonadidae</taxon>
        <taxon>Tritrichomonas</taxon>
    </lineage>
</organism>
<feature type="transmembrane region" description="Helical" evidence="2">
    <location>
        <begin position="344"/>
        <end position="366"/>
    </location>
</feature>
<evidence type="ECO:0000313" key="3">
    <source>
        <dbReference type="EMBL" id="OHS96205.1"/>
    </source>
</evidence>
<gene>
    <name evidence="3" type="ORF">TRFO_10150</name>
</gene>
<keyword evidence="2" id="KW-0472">Membrane</keyword>
<feature type="transmembrane region" description="Helical" evidence="2">
    <location>
        <begin position="135"/>
        <end position="156"/>
    </location>
</feature>
<dbReference type="VEuPathDB" id="TrichDB:TRFO_10150"/>
<comment type="caution">
    <text evidence="3">The sequence shown here is derived from an EMBL/GenBank/DDBJ whole genome shotgun (WGS) entry which is preliminary data.</text>
</comment>
<feature type="coiled-coil region" evidence="1">
    <location>
        <begin position="309"/>
        <end position="336"/>
    </location>
</feature>
<sequence length="382" mass="42425">MSEASPQINPKYVDAYTYEFQDQEDGHAKIVIKVPTSVQESDLDIKFDKEKPSIIVGIKGEIPFVSGVLFSEVNDFSYKLENGELTLNFTKNSNDQWMIPIRDAISSDINVDPMTAFQLAVSLSFQGMDQQSMPLLMWCVSIMFPPAVILMSKIALENGQSIAEFMPTLIKLCDEYHCGQACSTIGSAGILGQISIDTGIKYLRKGIELDDIEAKVLLGVLLSPLEEPHGKFEDAAEAVKILKDIPDQPRSMYSYAMLLAQGLGCEKDIELAQKLMDKAREIIPDLPVIDGLKNNLKQTPNTPFVFPPQLQQQQQIQQQHQQIQQQQQQNQTKAEEKEGKKTNLVAKIAIFGSAALFCAAAGFAIFKKIKENKNVPSLPAKK</sequence>
<dbReference type="Gene3D" id="1.25.40.10">
    <property type="entry name" value="Tetratricopeptide repeat domain"/>
    <property type="match status" value="1"/>
</dbReference>
<dbReference type="GeneID" id="94829969"/>
<evidence type="ECO:0008006" key="5">
    <source>
        <dbReference type="Google" id="ProtNLM"/>
    </source>
</evidence>